<reference evidence="2 3" key="1">
    <citation type="submission" date="2011-08" db="EMBL/GenBank/DDBJ databases">
        <authorList>
            <person name="Liu Z.J."/>
            <person name="Shi F.L."/>
            <person name="Lu J.Q."/>
            <person name="Li M."/>
            <person name="Wang Z.L."/>
        </authorList>
    </citation>
    <scope>NUCLEOTIDE SEQUENCE [LARGE SCALE GENOMIC DNA]</scope>
    <source>
        <strain evidence="2 3">USNM 41457</strain>
    </source>
</reference>
<dbReference type="HOGENOM" id="CLU_1274917_0_0_1"/>
<feature type="region of interest" description="Disordered" evidence="1">
    <location>
        <begin position="1"/>
        <end position="23"/>
    </location>
</feature>
<sequence length="217" mass="26464">NMLKQKYYTSNNQDIRNDSPSEKYHHNMATPIKKHKLTNYKTYNTKIFNKHQTYYQNIKNYKIPNKFIKNSFQFEKNCPRRKKLKNDQKEKIRKTETIKNKKPLHHRENKIQSMPTVRHNTYAQESSKIKHNTHKIETTTYQKPRIIKCNNIERITPTNNQFTLRQYKGTRQENLVEWIHQFESWFMLSITAEELKTTVASMYLTEIAFEWFDELRI</sequence>
<evidence type="ECO:0000256" key="1">
    <source>
        <dbReference type="SAM" id="MobiDB-lite"/>
    </source>
</evidence>
<dbReference type="AlphaFoldDB" id="J9DAX3"/>
<organism evidence="2 3">
    <name type="scientific">Edhazardia aedis (strain USNM 41457)</name>
    <name type="common">Microsporidian parasite</name>
    <dbReference type="NCBI Taxonomy" id="1003232"/>
    <lineage>
        <taxon>Eukaryota</taxon>
        <taxon>Fungi</taxon>
        <taxon>Fungi incertae sedis</taxon>
        <taxon>Microsporidia</taxon>
        <taxon>Edhazardia</taxon>
    </lineage>
</organism>
<protein>
    <submittedName>
        <fullName evidence="2">Uncharacterized protein</fullName>
    </submittedName>
</protein>
<evidence type="ECO:0000313" key="2">
    <source>
        <dbReference type="EMBL" id="EJW04921.1"/>
    </source>
</evidence>
<accession>J9DAX3</accession>
<reference evidence="3" key="2">
    <citation type="submission" date="2015-07" db="EMBL/GenBank/DDBJ databases">
        <title>Contrasting host-pathogen interactions and genome evolution in two generalist and specialist microsporidian pathogens of mosquitoes.</title>
        <authorList>
            <consortium name="The Broad Institute Genomics Platform"/>
            <consortium name="The Broad Institute Genome Sequencing Center for Infectious Disease"/>
            <person name="Cuomo C.A."/>
            <person name="Sanscrainte N.D."/>
            <person name="Goldberg J.M."/>
            <person name="Heiman D."/>
            <person name="Young S."/>
            <person name="Zeng Q."/>
            <person name="Becnel J.J."/>
            <person name="Birren B.W."/>
        </authorList>
    </citation>
    <scope>NUCLEOTIDE SEQUENCE [LARGE SCALE GENOMIC DNA]</scope>
    <source>
        <strain evidence="3">USNM 41457</strain>
    </source>
</reference>
<dbReference type="InParanoid" id="J9DAX3"/>
<evidence type="ECO:0000313" key="3">
    <source>
        <dbReference type="Proteomes" id="UP000003163"/>
    </source>
</evidence>
<feature type="non-terminal residue" evidence="2">
    <location>
        <position position="1"/>
    </location>
</feature>
<dbReference type="VEuPathDB" id="MicrosporidiaDB:EDEG_04167"/>
<dbReference type="Proteomes" id="UP000003163">
    <property type="component" value="Unassembled WGS sequence"/>
</dbReference>
<proteinExistence type="predicted"/>
<gene>
    <name evidence="2" type="ORF">EDEG_04167</name>
</gene>
<comment type="caution">
    <text evidence="2">The sequence shown here is derived from an EMBL/GenBank/DDBJ whole genome shotgun (WGS) entry which is preliminary data.</text>
</comment>
<keyword evidence="3" id="KW-1185">Reference proteome</keyword>
<dbReference type="EMBL" id="AFBI03000500">
    <property type="protein sequence ID" value="EJW04921.1"/>
    <property type="molecule type" value="Genomic_DNA"/>
</dbReference>
<name>J9DAX3_EDHAE</name>